<dbReference type="Gene3D" id="3.60.15.10">
    <property type="entry name" value="Ribonuclease Z/Hydroxyacylglutathione hydrolase-like"/>
    <property type="match status" value="1"/>
</dbReference>
<evidence type="ECO:0000256" key="2">
    <source>
        <dbReference type="ARBA" id="ARBA00007749"/>
    </source>
</evidence>
<feature type="domain" description="Metallo-beta-lactamase" evidence="6">
    <location>
        <begin position="43"/>
        <end position="257"/>
    </location>
</feature>
<dbReference type="Proteomes" id="UP000276770">
    <property type="component" value="Unassembled WGS sequence"/>
</dbReference>
<name>A0A3L7JUZ0_9BACI</name>
<organism evidence="7 8">
    <name type="scientific">Falsibacillus albus</name>
    <dbReference type="NCBI Taxonomy" id="2478915"/>
    <lineage>
        <taxon>Bacteria</taxon>
        <taxon>Bacillati</taxon>
        <taxon>Bacillota</taxon>
        <taxon>Bacilli</taxon>
        <taxon>Bacillales</taxon>
        <taxon>Bacillaceae</taxon>
        <taxon>Falsibacillus</taxon>
    </lineage>
</organism>
<evidence type="ECO:0000256" key="4">
    <source>
        <dbReference type="ARBA" id="ARBA00022801"/>
    </source>
</evidence>
<comment type="similarity">
    <text evidence="2">Belongs to the metallo-beta-lactamase superfamily.</text>
</comment>
<dbReference type="GO" id="GO:0046872">
    <property type="term" value="F:metal ion binding"/>
    <property type="evidence" value="ECO:0007669"/>
    <property type="project" value="UniProtKB-KW"/>
</dbReference>
<keyword evidence="3" id="KW-0479">Metal-binding</keyword>
<keyword evidence="5" id="KW-0862">Zinc</keyword>
<dbReference type="PANTHER" id="PTHR42978:SF2">
    <property type="entry name" value="102 KBASES UNSTABLE REGION: FROM 1 TO 119443"/>
    <property type="match status" value="1"/>
</dbReference>
<reference evidence="7 8" key="1">
    <citation type="submission" date="2018-10" db="EMBL/GenBank/DDBJ databases">
        <title>Falsibacillus sp. genome draft.</title>
        <authorList>
            <person name="Shi S."/>
        </authorList>
    </citation>
    <scope>NUCLEOTIDE SEQUENCE [LARGE SCALE GENOMIC DNA]</scope>
    <source>
        <strain evidence="7 8">GY 10110</strain>
    </source>
</reference>
<dbReference type="OrthoDB" id="333278at2"/>
<evidence type="ECO:0000256" key="1">
    <source>
        <dbReference type="ARBA" id="ARBA00001947"/>
    </source>
</evidence>
<dbReference type="Pfam" id="PF00753">
    <property type="entry name" value="Lactamase_B"/>
    <property type="match status" value="1"/>
</dbReference>
<comment type="cofactor">
    <cofactor evidence="1">
        <name>Zn(2+)</name>
        <dbReference type="ChEBI" id="CHEBI:29105"/>
    </cofactor>
</comment>
<dbReference type="PANTHER" id="PTHR42978">
    <property type="entry name" value="QUORUM-QUENCHING LACTONASE YTNP-RELATED-RELATED"/>
    <property type="match status" value="1"/>
</dbReference>
<keyword evidence="8" id="KW-1185">Reference proteome</keyword>
<proteinExistence type="inferred from homology"/>
<dbReference type="InterPro" id="IPR051013">
    <property type="entry name" value="MBL_superfamily_lactonases"/>
</dbReference>
<keyword evidence="4" id="KW-0378">Hydrolase</keyword>
<evidence type="ECO:0000256" key="5">
    <source>
        <dbReference type="ARBA" id="ARBA00022833"/>
    </source>
</evidence>
<dbReference type="SMART" id="SM00849">
    <property type="entry name" value="Lactamase_B"/>
    <property type="match status" value="1"/>
</dbReference>
<protein>
    <submittedName>
        <fullName evidence="7">N-acyl homoserine lactonase family protein</fullName>
    </submittedName>
</protein>
<dbReference type="CDD" id="cd07729">
    <property type="entry name" value="AHL_lactonase_MBL-fold"/>
    <property type="match status" value="1"/>
</dbReference>
<evidence type="ECO:0000256" key="3">
    <source>
        <dbReference type="ARBA" id="ARBA00022723"/>
    </source>
</evidence>
<dbReference type="GO" id="GO:0016787">
    <property type="term" value="F:hydrolase activity"/>
    <property type="evidence" value="ECO:0007669"/>
    <property type="project" value="UniProtKB-KW"/>
</dbReference>
<dbReference type="SUPFAM" id="SSF56281">
    <property type="entry name" value="Metallo-hydrolase/oxidoreductase"/>
    <property type="match status" value="1"/>
</dbReference>
<evidence type="ECO:0000259" key="6">
    <source>
        <dbReference type="SMART" id="SM00849"/>
    </source>
</evidence>
<dbReference type="AlphaFoldDB" id="A0A3L7JUZ0"/>
<evidence type="ECO:0000313" key="7">
    <source>
        <dbReference type="EMBL" id="RLQ94603.1"/>
    </source>
</evidence>
<gene>
    <name evidence="7" type="ORF">D9X91_13790</name>
</gene>
<accession>A0A3L7JUZ0</accession>
<dbReference type="EMBL" id="RCVZ01000009">
    <property type="protein sequence ID" value="RLQ94603.1"/>
    <property type="molecule type" value="Genomic_DNA"/>
</dbReference>
<dbReference type="InterPro" id="IPR036866">
    <property type="entry name" value="RibonucZ/Hydroxyglut_hydro"/>
</dbReference>
<dbReference type="RefSeq" id="WP_121681216.1">
    <property type="nucleotide sequence ID" value="NZ_RCVZ01000009.1"/>
</dbReference>
<sequence length="267" mass="30604">MKINVWHAGNVYIDRSLAFRGKSLHPMSYTGWFRGADKKMWVPVSSYLIEHPKGLILVDTGWHEDMRKNQKNHLGRLAYSMFKGELPAGSSVREKLMEYGISSKDLDFVLLTHLHSDHVSGLEQVKDAKKILTSELEWEYAHKRAGYIKSMWKGIDIHTFPLKEIPFGPFNLGLDLFDDGSIYLVHTPGHSDGMFSILIKMQNGWVLLASDVGYSEKSWNDMILPGVTTNRKDAKKSLNWVKEFSEREDCLRVMANHDPNIQPMVIK</sequence>
<dbReference type="InterPro" id="IPR001279">
    <property type="entry name" value="Metallo-B-lactamas"/>
</dbReference>
<comment type="caution">
    <text evidence="7">The sequence shown here is derived from an EMBL/GenBank/DDBJ whole genome shotgun (WGS) entry which is preliminary data.</text>
</comment>
<evidence type="ECO:0000313" key="8">
    <source>
        <dbReference type="Proteomes" id="UP000276770"/>
    </source>
</evidence>